<evidence type="ECO:0000256" key="6">
    <source>
        <dbReference type="ARBA" id="ARBA00023288"/>
    </source>
</evidence>
<dbReference type="Pfam" id="PF02608">
    <property type="entry name" value="Bmp"/>
    <property type="match status" value="1"/>
</dbReference>
<name>A0ABQ1NIH6_9BACI</name>
<evidence type="ECO:0000256" key="4">
    <source>
        <dbReference type="ARBA" id="ARBA00022729"/>
    </source>
</evidence>
<proteinExistence type="inferred from homology"/>
<gene>
    <name evidence="8" type="primary">med</name>
    <name evidence="8" type="ORF">GCM10007216_01490</name>
</gene>
<dbReference type="RefSeq" id="WP_062444375.1">
    <property type="nucleotide sequence ID" value="NZ_BMCJ01000001.1"/>
</dbReference>
<sequence>MKKIIILNLIAMMLLAGCNIGFTEGEIRSVGMLVETTIHDQAWGQKGYKGLMDIQEEYDVDVYFKEGIKSQLDVNKAVDELTDKGVNVIFGHSSTYGEYFKEIHKEYPEVHFVYFNGGYAADNVTSLNFSSVAMGFFGGVVAGNMTSTDQVGLIAAHEWQPEVEGFYEGVKYSNPEAIVNFSFVNSWDDTKRAMDLYDQMVQQGADVFYPAGDAFNPPMIQQIQNDGLYAIGYVSDQSSLGEGTVLTSTVQHVEELYMIAIEKLMDGSLPGEVMTFDFQDDAISMGKFSPNVPEDVREEVNQMVNTYIETGKLPTQR</sequence>
<dbReference type="PROSITE" id="PS51257">
    <property type="entry name" value="PROKAR_LIPOPROTEIN"/>
    <property type="match status" value="1"/>
</dbReference>
<evidence type="ECO:0000256" key="5">
    <source>
        <dbReference type="ARBA" id="ARBA00023136"/>
    </source>
</evidence>
<organism evidence="8 9">
    <name type="scientific">Thalassobacillus devorans</name>
    <dbReference type="NCBI Taxonomy" id="279813"/>
    <lineage>
        <taxon>Bacteria</taxon>
        <taxon>Bacillati</taxon>
        <taxon>Bacillota</taxon>
        <taxon>Bacilli</taxon>
        <taxon>Bacillales</taxon>
        <taxon>Bacillaceae</taxon>
        <taxon>Thalassobacillus</taxon>
    </lineage>
</organism>
<comment type="subcellular location">
    <subcellularLocation>
        <location evidence="1">Cell membrane</location>
        <topology evidence="1">Lipid-anchor</topology>
    </subcellularLocation>
</comment>
<dbReference type="PANTHER" id="PTHR34296">
    <property type="entry name" value="TRANSCRIPTIONAL ACTIVATOR PROTEIN MED"/>
    <property type="match status" value="1"/>
</dbReference>
<accession>A0ABQ1NIH6</accession>
<keyword evidence="9" id="KW-1185">Reference proteome</keyword>
<evidence type="ECO:0000313" key="9">
    <source>
        <dbReference type="Proteomes" id="UP000619534"/>
    </source>
</evidence>
<dbReference type="InterPro" id="IPR028082">
    <property type="entry name" value="Peripla_BP_I"/>
</dbReference>
<dbReference type="Proteomes" id="UP000619534">
    <property type="component" value="Unassembled WGS sequence"/>
</dbReference>
<keyword evidence="5" id="KW-0472">Membrane</keyword>
<dbReference type="InterPro" id="IPR050957">
    <property type="entry name" value="BMP_lipoprotein"/>
</dbReference>
<keyword evidence="3" id="KW-1003">Cell membrane</keyword>
<keyword evidence="4" id="KW-0732">Signal</keyword>
<evidence type="ECO:0000256" key="2">
    <source>
        <dbReference type="ARBA" id="ARBA00008610"/>
    </source>
</evidence>
<evidence type="ECO:0000256" key="1">
    <source>
        <dbReference type="ARBA" id="ARBA00004193"/>
    </source>
</evidence>
<reference evidence="9" key="1">
    <citation type="journal article" date="2019" name="Int. J. Syst. Evol. Microbiol.">
        <title>The Global Catalogue of Microorganisms (GCM) 10K type strain sequencing project: providing services to taxonomists for standard genome sequencing and annotation.</title>
        <authorList>
            <consortium name="The Broad Institute Genomics Platform"/>
            <consortium name="The Broad Institute Genome Sequencing Center for Infectious Disease"/>
            <person name="Wu L."/>
            <person name="Ma J."/>
        </authorList>
    </citation>
    <scope>NUCLEOTIDE SEQUENCE [LARGE SCALE GENOMIC DNA]</scope>
    <source>
        <strain evidence="9">CCM 7282</strain>
    </source>
</reference>
<evidence type="ECO:0000259" key="7">
    <source>
        <dbReference type="Pfam" id="PF02608"/>
    </source>
</evidence>
<protein>
    <submittedName>
        <fullName evidence="8">Transcriptional activator protein med</fullName>
    </submittedName>
</protein>
<dbReference type="EMBL" id="BMCJ01000001">
    <property type="protein sequence ID" value="GGC74559.1"/>
    <property type="molecule type" value="Genomic_DNA"/>
</dbReference>
<dbReference type="SUPFAM" id="SSF53822">
    <property type="entry name" value="Periplasmic binding protein-like I"/>
    <property type="match status" value="1"/>
</dbReference>
<dbReference type="CDD" id="cd06353">
    <property type="entry name" value="PBP1_Med-like"/>
    <property type="match status" value="1"/>
</dbReference>
<keyword evidence="6" id="KW-0449">Lipoprotein</keyword>
<dbReference type="PANTHER" id="PTHR34296:SF2">
    <property type="entry name" value="ABC TRANSPORTER GUANOSINE-BINDING PROTEIN NUPN"/>
    <property type="match status" value="1"/>
</dbReference>
<feature type="domain" description="ABC transporter substrate-binding protein PnrA-like" evidence="7">
    <location>
        <begin position="28"/>
        <end position="316"/>
    </location>
</feature>
<evidence type="ECO:0000256" key="3">
    <source>
        <dbReference type="ARBA" id="ARBA00022475"/>
    </source>
</evidence>
<evidence type="ECO:0000313" key="8">
    <source>
        <dbReference type="EMBL" id="GGC74559.1"/>
    </source>
</evidence>
<dbReference type="InterPro" id="IPR003760">
    <property type="entry name" value="PnrA-like"/>
</dbReference>
<comment type="similarity">
    <text evidence="2">Belongs to the BMP lipoprotein family.</text>
</comment>
<dbReference type="Gene3D" id="3.40.50.2300">
    <property type="match status" value="2"/>
</dbReference>
<comment type="caution">
    <text evidence="8">The sequence shown here is derived from an EMBL/GenBank/DDBJ whole genome shotgun (WGS) entry which is preliminary data.</text>
</comment>